<evidence type="ECO:0000313" key="3">
    <source>
        <dbReference type="Proteomes" id="UP000504636"/>
    </source>
</evidence>
<accession>A0A6A6Y4Y3</accession>
<proteinExistence type="predicted"/>
<dbReference type="AlphaFoldDB" id="A0A6A6Y4Y3"/>
<evidence type="ECO:0000313" key="2">
    <source>
        <dbReference type="EMBL" id="KAF2803084.1"/>
    </source>
</evidence>
<organism evidence="2">
    <name type="scientific">Mytilinidion resinicola</name>
    <dbReference type="NCBI Taxonomy" id="574789"/>
    <lineage>
        <taxon>Eukaryota</taxon>
        <taxon>Fungi</taxon>
        <taxon>Dikarya</taxon>
        <taxon>Ascomycota</taxon>
        <taxon>Pezizomycotina</taxon>
        <taxon>Dothideomycetes</taxon>
        <taxon>Pleosporomycetidae</taxon>
        <taxon>Mytilinidiales</taxon>
        <taxon>Mytilinidiaceae</taxon>
        <taxon>Mytilinidion</taxon>
    </lineage>
</organism>
<dbReference type="EMBL" id="MU003719">
    <property type="protein sequence ID" value="KAF2803084.1"/>
    <property type="molecule type" value="Genomic_DNA"/>
</dbReference>
<evidence type="ECO:0000313" key="4">
    <source>
        <dbReference type="RefSeq" id="XP_033570048.1"/>
    </source>
</evidence>
<feature type="compositionally biased region" description="Basic and acidic residues" evidence="1">
    <location>
        <begin position="1"/>
        <end position="13"/>
    </location>
</feature>
<feature type="region of interest" description="Disordered" evidence="1">
    <location>
        <begin position="1"/>
        <end position="22"/>
    </location>
</feature>
<name>A0A6A6Y4Y3_9PEZI</name>
<keyword evidence="3" id="KW-1185">Reference proteome</keyword>
<gene>
    <name evidence="2 4" type="ORF">BDZ99DRAFT_576348</name>
</gene>
<sequence length="202" mass="22676">MDMAKLREGKKDGWSPTQNPHEFGKIADDELQCFMRMRKICYALTHEKTIFAEVLSGGFGDRLVRQFVNVPIEWRGKKGNNRQGNDGKAEKSIKRAEKCIEQKHATEAAKNLAATAGQEANTVNADVTSTAKKASNASNARASKKLELLMNGVVREAFVLGIMILDLYIGLLVDEEEEDEEQNIRRIPQRPIYRLIQAFPAN</sequence>
<evidence type="ECO:0000256" key="1">
    <source>
        <dbReference type="SAM" id="MobiDB-lite"/>
    </source>
</evidence>
<reference evidence="2 4" key="1">
    <citation type="journal article" date="2020" name="Stud. Mycol.">
        <title>101 Dothideomycetes genomes: a test case for predicting lifestyles and emergence of pathogens.</title>
        <authorList>
            <person name="Haridas S."/>
            <person name="Albert R."/>
            <person name="Binder M."/>
            <person name="Bloem J."/>
            <person name="Labutti K."/>
            <person name="Salamov A."/>
            <person name="Andreopoulos B."/>
            <person name="Baker S."/>
            <person name="Barry K."/>
            <person name="Bills G."/>
            <person name="Bluhm B."/>
            <person name="Cannon C."/>
            <person name="Castanera R."/>
            <person name="Culley D."/>
            <person name="Daum C."/>
            <person name="Ezra D."/>
            <person name="Gonzalez J."/>
            <person name="Henrissat B."/>
            <person name="Kuo A."/>
            <person name="Liang C."/>
            <person name="Lipzen A."/>
            <person name="Lutzoni F."/>
            <person name="Magnuson J."/>
            <person name="Mondo S."/>
            <person name="Nolan M."/>
            <person name="Ohm R."/>
            <person name="Pangilinan J."/>
            <person name="Park H.-J."/>
            <person name="Ramirez L."/>
            <person name="Alfaro M."/>
            <person name="Sun H."/>
            <person name="Tritt A."/>
            <person name="Yoshinaga Y."/>
            <person name="Zwiers L.-H."/>
            <person name="Turgeon B."/>
            <person name="Goodwin S."/>
            <person name="Spatafora J."/>
            <person name="Crous P."/>
            <person name="Grigoriev I."/>
        </authorList>
    </citation>
    <scope>NUCLEOTIDE SEQUENCE</scope>
    <source>
        <strain evidence="2 4">CBS 304.34</strain>
    </source>
</reference>
<dbReference type="Proteomes" id="UP000504636">
    <property type="component" value="Unplaced"/>
</dbReference>
<dbReference type="RefSeq" id="XP_033570048.1">
    <property type="nucleotide sequence ID" value="XM_033728574.1"/>
</dbReference>
<protein>
    <submittedName>
        <fullName evidence="2 4">Uncharacterized protein</fullName>
    </submittedName>
</protein>
<reference evidence="4" key="2">
    <citation type="submission" date="2020-04" db="EMBL/GenBank/DDBJ databases">
        <authorList>
            <consortium name="NCBI Genome Project"/>
        </authorList>
    </citation>
    <scope>NUCLEOTIDE SEQUENCE</scope>
    <source>
        <strain evidence="4">CBS 304.34</strain>
    </source>
</reference>
<dbReference type="GeneID" id="54469467"/>
<reference evidence="4" key="3">
    <citation type="submission" date="2025-04" db="UniProtKB">
        <authorList>
            <consortium name="RefSeq"/>
        </authorList>
    </citation>
    <scope>IDENTIFICATION</scope>
    <source>
        <strain evidence="4">CBS 304.34</strain>
    </source>
</reference>